<evidence type="ECO:0000313" key="3">
    <source>
        <dbReference type="Proteomes" id="UP000248423"/>
    </source>
</evidence>
<dbReference type="EMBL" id="KZ826341">
    <property type="protein sequence ID" value="PYI07457.1"/>
    <property type="molecule type" value="Genomic_DNA"/>
</dbReference>
<evidence type="ECO:0000313" key="2">
    <source>
        <dbReference type="EMBL" id="PYI07457.1"/>
    </source>
</evidence>
<keyword evidence="3" id="KW-1185">Reference proteome</keyword>
<dbReference type="AlphaFoldDB" id="A0A319EBB3"/>
<proteinExistence type="predicted"/>
<accession>A0A319EBB3</accession>
<protein>
    <submittedName>
        <fullName evidence="2">Uncharacterized protein</fullName>
    </submittedName>
</protein>
<dbReference type="Proteomes" id="UP000248423">
    <property type="component" value="Unassembled WGS sequence"/>
</dbReference>
<evidence type="ECO:0000256" key="1">
    <source>
        <dbReference type="SAM" id="MobiDB-lite"/>
    </source>
</evidence>
<feature type="compositionally biased region" description="Polar residues" evidence="1">
    <location>
        <begin position="38"/>
        <end position="49"/>
    </location>
</feature>
<gene>
    <name evidence="2" type="ORF">BO78DRAFT_89278</name>
</gene>
<feature type="region of interest" description="Disordered" evidence="1">
    <location>
        <begin position="1"/>
        <end position="65"/>
    </location>
</feature>
<reference evidence="2 3" key="1">
    <citation type="submission" date="2018-02" db="EMBL/GenBank/DDBJ databases">
        <title>The genomes of Aspergillus section Nigri reveals drivers in fungal speciation.</title>
        <authorList>
            <consortium name="DOE Joint Genome Institute"/>
            <person name="Vesth T.C."/>
            <person name="Nybo J."/>
            <person name="Theobald S."/>
            <person name="Brandl J."/>
            <person name="Frisvad J.C."/>
            <person name="Nielsen K.F."/>
            <person name="Lyhne E.K."/>
            <person name="Kogle M.E."/>
            <person name="Kuo A."/>
            <person name="Riley R."/>
            <person name="Clum A."/>
            <person name="Nolan M."/>
            <person name="Lipzen A."/>
            <person name="Salamov A."/>
            <person name="Henrissat B."/>
            <person name="Wiebenga A."/>
            <person name="De vries R.P."/>
            <person name="Grigoriev I.V."/>
            <person name="Mortensen U.H."/>
            <person name="Andersen M.R."/>
            <person name="Baker S.E."/>
        </authorList>
    </citation>
    <scope>NUCLEOTIDE SEQUENCE [LARGE SCALE GENOMIC DNA]</scope>
    <source>
        <strain evidence="2 3">CBS 121057</strain>
    </source>
</reference>
<dbReference type="VEuPathDB" id="FungiDB:BO78DRAFT_89278"/>
<feature type="compositionally biased region" description="Polar residues" evidence="1">
    <location>
        <begin position="19"/>
        <end position="28"/>
    </location>
</feature>
<sequence length="171" mass="18241">MCARANGGWAPFPGPKQPSGLTRTTLIRDSSDDMIRGQTGNTSTGIQSGPVSRTRRRPSPRRSLADPSTCKILISHCFLHLSLSLSLSPLLFFSSILSTSSSSSLTISPFRLAPSDSPAPWPSAPPPRDLSSFLVSSLALTVRLASERPLQRDSSPNILVWPLETGACAPT</sequence>
<organism evidence="2 3">
    <name type="scientific">Aspergillus sclerotiicarbonarius (strain CBS 121057 / IBT 28362)</name>
    <dbReference type="NCBI Taxonomy" id="1448318"/>
    <lineage>
        <taxon>Eukaryota</taxon>
        <taxon>Fungi</taxon>
        <taxon>Dikarya</taxon>
        <taxon>Ascomycota</taxon>
        <taxon>Pezizomycotina</taxon>
        <taxon>Eurotiomycetes</taxon>
        <taxon>Eurotiomycetidae</taxon>
        <taxon>Eurotiales</taxon>
        <taxon>Aspergillaceae</taxon>
        <taxon>Aspergillus</taxon>
        <taxon>Aspergillus subgen. Circumdati</taxon>
    </lineage>
</organism>
<dbReference type="OrthoDB" id="10536233at2759"/>
<name>A0A319EBB3_ASPSB</name>